<proteinExistence type="predicted"/>
<name>A0ABU7H086_9SPHI</name>
<protein>
    <submittedName>
        <fullName evidence="1">FeoB-associated Cys-rich membrane protein</fullName>
    </submittedName>
</protein>
<accession>A0ABU7H086</accession>
<sequence>MDVQLILVILLFIAALAYVVRMIYKAVNAKQSCGSNCKCGVNFDNIPTPKK</sequence>
<evidence type="ECO:0000313" key="2">
    <source>
        <dbReference type="Proteomes" id="UP001337681"/>
    </source>
</evidence>
<dbReference type="EMBL" id="JAZDQU010000001">
    <property type="protein sequence ID" value="MEE1884655.1"/>
    <property type="molecule type" value="Genomic_DNA"/>
</dbReference>
<comment type="caution">
    <text evidence="1">The sequence shown here is derived from an EMBL/GenBank/DDBJ whole genome shotgun (WGS) entry which is preliminary data.</text>
</comment>
<gene>
    <name evidence="1" type="ORF">VRU49_04385</name>
</gene>
<dbReference type="RefSeq" id="WP_330145568.1">
    <property type="nucleotide sequence ID" value="NZ_JAZDQU010000001.1"/>
</dbReference>
<keyword evidence="2" id="KW-1185">Reference proteome</keyword>
<organism evidence="1 2">
    <name type="scientific">Pedobacter flavus</name>
    <dbReference type="NCBI Taxonomy" id="3113906"/>
    <lineage>
        <taxon>Bacteria</taxon>
        <taxon>Pseudomonadati</taxon>
        <taxon>Bacteroidota</taxon>
        <taxon>Sphingobacteriia</taxon>
        <taxon>Sphingobacteriales</taxon>
        <taxon>Sphingobacteriaceae</taxon>
        <taxon>Pedobacter</taxon>
    </lineage>
</organism>
<dbReference type="Proteomes" id="UP001337681">
    <property type="component" value="Unassembled WGS sequence"/>
</dbReference>
<dbReference type="Pfam" id="PF12669">
    <property type="entry name" value="FeoB_associated"/>
    <property type="match status" value="1"/>
</dbReference>
<evidence type="ECO:0000313" key="1">
    <source>
        <dbReference type="EMBL" id="MEE1884655.1"/>
    </source>
</evidence>
<reference evidence="1 2" key="1">
    <citation type="submission" date="2024-01" db="EMBL/GenBank/DDBJ databases">
        <title>Pedobacter sp. nov., isolated from oil-contaminated soil.</title>
        <authorList>
            <person name="Le N.T.T."/>
        </authorList>
    </citation>
    <scope>NUCLEOTIDE SEQUENCE [LARGE SCALE GENOMIC DNA]</scope>
    <source>
        <strain evidence="1 2">VNH31</strain>
    </source>
</reference>